<organism evidence="2 3">
    <name type="scientific">Romeriopsis navalis LEGE 11480</name>
    <dbReference type="NCBI Taxonomy" id="2777977"/>
    <lineage>
        <taxon>Bacteria</taxon>
        <taxon>Bacillati</taxon>
        <taxon>Cyanobacteriota</taxon>
        <taxon>Cyanophyceae</taxon>
        <taxon>Leptolyngbyales</taxon>
        <taxon>Leptolyngbyaceae</taxon>
        <taxon>Romeriopsis</taxon>
        <taxon>Romeriopsis navalis</taxon>
    </lineage>
</organism>
<feature type="transmembrane region" description="Helical" evidence="1">
    <location>
        <begin position="51"/>
        <end position="68"/>
    </location>
</feature>
<keyword evidence="1" id="KW-1133">Transmembrane helix</keyword>
<evidence type="ECO:0000256" key="1">
    <source>
        <dbReference type="SAM" id="Phobius"/>
    </source>
</evidence>
<keyword evidence="3" id="KW-1185">Reference proteome</keyword>
<dbReference type="AlphaFoldDB" id="A0A928VP20"/>
<comment type="caution">
    <text evidence="2">The sequence shown here is derived from an EMBL/GenBank/DDBJ whole genome shotgun (WGS) entry which is preliminary data.</text>
</comment>
<dbReference type="EMBL" id="JADEXQ010000078">
    <property type="protein sequence ID" value="MBE9031845.1"/>
    <property type="molecule type" value="Genomic_DNA"/>
</dbReference>
<protein>
    <submittedName>
        <fullName evidence="2">Uncharacterized protein</fullName>
    </submittedName>
</protein>
<accession>A0A928VP20</accession>
<sequence>MTRFDAVPLYQNRPFSVLCFPVIEVVAMPNILALTSICLWFVLMFWLYQSIPSWFFVPFFVAATLCYLKMMEAGSSQ</sequence>
<proteinExistence type="predicted"/>
<evidence type="ECO:0000313" key="2">
    <source>
        <dbReference type="EMBL" id="MBE9031845.1"/>
    </source>
</evidence>
<keyword evidence="1" id="KW-0812">Transmembrane</keyword>
<reference evidence="2" key="1">
    <citation type="submission" date="2020-10" db="EMBL/GenBank/DDBJ databases">
        <authorList>
            <person name="Castelo-Branco R."/>
            <person name="Eusebio N."/>
            <person name="Adriana R."/>
            <person name="Vieira A."/>
            <person name="Brugerolle De Fraissinette N."/>
            <person name="Rezende De Castro R."/>
            <person name="Schneider M.P."/>
            <person name="Vasconcelos V."/>
            <person name="Leao P.N."/>
        </authorList>
    </citation>
    <scope>NUCLEOTIDE SEQUENCE</scope>
    <source>
        <strain evidence="2">LEGE 11480</strain>
    </source>
</reference>
<keyword evidence="1" id="KW-0472">Membrane</keyword>
<gene>
    <name evidence="2" type="ORF">IQ266_19090</name>
</gene>
<name>A0A928VP20_9CYAN</name>
<feature type="transmembrane region" description="Helical" evidence="1">
    <location>
        <begin position="21"/>
        <end position="45"/>
    </location>
</feature>
<evidence type="ECO:0000313" key="3">
    <source>
        <dbReference type="Proteomes" id="UP000625316"/>
    </source>
</evidence>
<dbReference type="Proteomes" id="UP000625316">
    <property type="component" value="Unassembled WGS sequence"/>
</dbReference>
<dbReference type="RefSeq" id="WP_264326672.1">
    <property type="nucleotide sequence ID" value="NZ_JADEXQ010000078.1"/>
</dbReference>